<evidence type="ECO:0000313" key="6">
    <source>
        <dbReference type="EMBL" id="MBT1697309.1"/>
    </source>
</evidence>
<comment type="similarity">
    <text evidence="1">Belongs to the sigma-70 factor family. ECF subfamily.</text>
</comment>
<evidence type="ECO:0000313" key="7">
    <source>
        <dbReference type="Proteomes" id="UP001319200"/>
    </source>
</evidence>
<keyword evidence="7" id="KW-1185">Reference proteome</keyword>
<dbReference type="GO" id="GO:0006352">
    <property type="term" value="P:DNA-templated transcription initiation"/>
    <property type="evidence" value="ECO:0007669"/>
    <property type="project" value="InterPro"/>
</dbReference>
<evidence type="ECO:0000256" key="4">
    <source>
        <dbReference type="ARBA" id="ARBA00023163"/>
    </source>
</evidence>
<proteinExistence type="inferred from homology"/>
<dbReference type="PANTHER" id="PTHR43133:SF46">
    <property type="entry name" value="RNA POLYMERASE SIGMA-70 FACTOR ECF SUBFAMILY"/>
    <property type="match status" value="1"/>
</dbReference>
<dbReference type="AlphaFoldDB" id="A0AAP2DKS1"/>
<dbReference type="Gene3D" id="1.10.1740.10">
    <property type="match status" value="1"/>
</dbReference>
<dbReference type="NCBIfam" id="TIGR02937">
    <property type="entry name" value="sigma70-ECF"/>
    <property type="match status" value="1"/>
</dbReference>
<dbReference type="InterPro" id="IPR014284">
    <property type="entry name" value="RNA_pol_sigma-70_dom"/>
</dbReference>
<dbReference type="PANTHER" id="PTHR43133">
    <property type="entry name" value="RNA POLYMERASE ECF-TYPE SIGMA FACTO"/>
    <property type="match status" value="1"/>
</dbReference>
<dbReference type="SUPFAM" id="SSF88659">
    <property type="entry name" value="Sigma3 and sigma4 domains of RNA polymerase sigma factors"/>
    <property type="match status" value="1"/>
</dbReference>
<comment type="caution">
    <text evidence="6">The sequence shown here is derived from an EMBL/GenBank/DDBJ whole genome shotgun (WGS) entry which is preliminary data.</text>
</comment>
<dbReference type="InterPro" id="IPR013324">
    <property type="entry name" value="RNA_pol_sigma_r3/r4-like"/>
</dbReference>
<protein>
    <submittedName>
        <fullName evidence="6">Sigma-70 family RNA polymerase sigma factor</fullName>
    </submittedName>
</protein>
<keyword evidence="4" id="KW-0804">Transcription</keyword>
<dbReference type="Proteomes" id="UP001319200">
    <property type="component" value="Unassembled WGS sequence"/>
</dbReference>
<keyword evidence="2" id="KW-0805">Transcription regulation</keyword>
<evidence type="ECO:0000259" key="5">
    <source>
        <dbReference type="Pfam" id="PF04542"/>
    </source>
</evidence>
<dbReference type="InterPro" id="IPR013325">
    <property type="entry name" value="RNA_pol_sigma_r2"/>
</dbReference>
<dbReference type="EMBL" id="JAHESF010000008">
    <property type="protein sequence ID" value="MBT1697309.1"/>
    <property type="molecule type" value="Genomic_DNA"/>
</dbReference>
<dbReference type="SUPFAM" id="SSF88946">
    <property type="entry name" value="Sigma2 domain of RNA polymerase sigma factors"/>
    <property type="match status" value="1"/>
</dbReference>
<dbReference type="Pfam" id="PF04542">
    <property type="entry name" value="Sigma70_r2"/>
    <property type="match status" value="1"/>
</dbReference>
<reference evidence="6 7" key="1">
    <citation type="submission" date="2021-05" db="EMBL/GenBank/DDBJ databases">
        <title>A Polyphasic approach of four new species of the genus Ohtaekwangia: Ohtaekwangia histidinii sp. nov., Ohtaekwangia cretensis sp. nov., Ohtaekwangia indiensis sp. nov., Ohtaekwangia reichenbachii sp. nov. from diverse environment.</title>
        <authorList>
            <person name="Octaviana S."/>
        </authorList>
    </citation>
    <scope>NUCLEOTIDE SEQUENCE [LARGE SCALE GENOMIC DNA]</scope>
    <source>
        <strain evidence="6 7">PWU4</strain>
    </source>
</reference>
<accession>A0AAP2DKS1</accession>
<sequence>MKINKEPAPHADQRYIQALLTNDGAVLTEIYRKFSGKVVSYIKKNNGDHEDARDVIQETLITLYQQARDKKLVLTCPFDAYFFLLCKRRWLNKLKTKKGVTIDETASSIPDESTNLVLETELFESKNRLFESKLRELGDKCQEVLRWSFKLPSMEEVAAKLNVTYAYVRKKKSLCLGQLTELIRQSSEYKKLKDQ</sequence>
<evidence type="ECO:0000256" key="3">
    <source>
        <dbReference type="ARBA" id="ARBA00023082"/>
    </source>
</evidence>
<evidence type="ECO:0000256" key="2">
    <source>
        <dbReference type="ARBA" id="ARBA00023015"/>
    </source>
</evidence>
<dbReference type="InterPro" id="IPR039425">
    <property type="entry name" value="RNA_pol_sigma-70-like"/>
</dbReference>
<keyword evidence="3" id="KW-0731">Sigma factor</keyword>
<organism evidence="6 7">
    <name type="scientific">Chryseosolibacter histidini</name>
    <dbReference type="NCBI Taxonomy" id="2782349"/>
    <lineage>
        <taxon>Bacteria</taxon>
        <taxon>Pseudomonadati</taxon>
        <taxon>Bacteroidota</taxon>
        <taxon>Cytophagia</taxon>
        <taxon>Cytophagales</taxon>
        <taxon>Chryseotaleaceae</taxon>
        <taxon>Chryseosolibacter</taxon>
    </lineage>
</organism>
<gene>
    <name evidence="6" type="ORF">KK083_10505</name>
</gene>
<evidence type="ECO:0000256" key="1">
    <source>
        <dbReference type="ARBA" id="ARBA00010641"/>
    </source>
</evidence>
<dbReference type="InterPro" id="IPR007627">
    <property type="entry name" value="RNA_pol_sigma70_r2"/>
</dbReference>
<feature type="domain" description="RNA polymerase sigma-70 region 2" evidence="5">
    <location>
        <begin position="30"/>
        <end position="97"/>
    </location>
</feature>
<dbReference type="GO" id="GO:0016987">
    <property type="term" value="F:sigma factor activity"/>
    <property type="evidence" value="ECO:0007669"/>
    <property type="project" value="UniProtKB-KW"/>
</dbReference>
<name>A0AAP2DKS1_9BACT</name>
<dbReference type="RefSeq" id="WP_254163179.1">
    <property type="nucleotide sequence ID" value="NZ_JAHESF010000008.1"/>
</dbReference>